<keyword evidence="2" id="KW-1185">Reference proteome</keyword>
<dbReference type="Proteomes" id="UP000232003">
    <property type="component" value="Chromosome"/>
</dbReference>
<evidence type="ECO:0000313" key="1">
    <source>
        <dbReference type="EMBL" id="AUB37899.1"/>
    </source>
</evidence>
<dbReference type="EMBL" id="CP024785">
    <property type="protein sequence ID" value="AUB37899.1"/>
    <property type="molecule type" value="Genomic_DNA"/>
</dbReference>
<protein>
    <submittedName>
        <fullName evidence="1">Uncharacterized protein</fullName>
    </submittedName>
</protein>
<organism evidence="1 2">
    <name type="scientific">Nostoc flagelliforme CCNUN1</name>
    <dbReference type="NCBI Taxonomy" id="2038116"/>
    <lineage>
        <taxon>Bacteria</taxon>
        <taxon>Bacillati</taxon>
        <taxon>Cyanobacteriota</taxon>
        <taxon>Cyanophyceae</taxon>
        <taxon>Nostocales</taxon>
        <taxon>Nostocaceae</taxon>
        <taxon>Nostoc</taxon>
    </lineage>
</organism>
<dbReference type="KEGG" id="nfl:COO91_03851"/>
<evidence type="ECO:0000313" key="2">
    <source>
        <dbReference type="Proteomes" id="UP000232003"/>
    </source>
</evidence>
<gene>
    <name evidence="1" type="ORF">COO91_03851</name>
</gene>
<accession>A0A2K8SR06</accession>
<reference evidence="1 2" key="1">
    <citation type="submission" date="2017-11" db="EMBL/GenBank/DDBJ databases">
        <title>Complete genome of a free-living desiccation-tolerant cyanobacterium and its photosynthetic adaptation to extreme terrestrial habitat.</title>
        <authorList>
            <person name="Shang J."/>
        </authorList>
    </citation>
    <scope>NUCLEOTIDE SEQUENCE [LARGE SCALE GENOMIC DNA]</scope>
    <source>
        <strain evidence="1 2">CCNUN1</strain>
    </source>
</reference>
<sequence>MLPRSRLTGLHSTCYLLCLEPPQVKQVAAEVNPYQEDTVGELRSLPSKH</sequence>
<name>A0A2K8SR06_9NOSO</name>
<proteinExistence type="predicted"/>
<dbReference type="AlphaFoldDB" id="A0A2K8SR06"/>